<dbReference type="PANTHER" id="PTHR47194">
    <property type="entry name" value="SORTING NEXIN-29-RELATED"/>
    <property type="match status" value="1"/>
</dbReference>
<keyword evidence="2" id="KW-1185">Reference proteome</keyword>
<reference evidence="1 2" key="1">
    <citation type="submission" date="2017-03" db="EMBL/GenBank/DDBJ databases">
        <title>Genome Survey of Euroglyphus maynei.</title>
        <authorList>
            <person name="Arlian L.G."/>
            <person name="Morgan M.S."/>
            <person name="Rider S.D."/>
        </authorList>
    </citation>
    <scope>NUCLEOTIDE SEQUENCE [LARGE SCALE GENOMIC DNA]</scope>
    <source>
        <strain evidence="1">Arlian Lab</strain>
        <tissue evidence="1">Whole body</tissue>
    </source>
</reference>
<dbReference type="EMBL" id="MUJZ01067720">
    <property type="protein sequence ID" value="OTF70015.1"/>
    <property type="molecule type" value="Genomic_DNA"/>
</dbReference>
<protein>
    <recommendedName>
        <fullName evidence="3">RUN domain-containing protein</fullName>
    </recommendedName>
</protein>
<comment type="caution">
    <text evidence="1">The sequence shown here is derived from an EMBL/GenBank/DDBJ whole genome shotgun (WGS) entry which is preliminary data.</text>
</comment>
<evidence type="ECO:0000313" key="1">
    <source>
        <dbReference type="EMBL" id="OTF70015.1"/>
    </source>
</evidence>
<gene>
    <name evidence="1" type="ORF">BLA29_010023</name>
</gene>
<dbReference type="PANTHER" id="PTHR47194:SF3">
    <property type="entry name" value="SORTING NEXIN 29"/>
    <property type="match status" value="1"/>
</dbReference>
<dbReference type="AlphaFoldDB" id="A0A1Y3AS48"/>
<evidence type="ECO:0000313" key="2">
    <source>
        <dbReference type="Proteomes" id="UP000194236"/>
    </source>
</evidence>
<sequence>MFCNSQFKCHDRFDNRYELATENNPIVANLLSMIEEIFTHGLLLTKRSNKILGNKLFSNILNKNDTNLYFWNYITLFLTEHELKRFLSLRYVVVVHGYVIV</sequence>
<dbReference type="Proteomes" id="UP000194236">
    <property type="component" value="Unassembled WGS sequence"/>
</dbReference>
<dbReference type="Gene3D" id="1.20.58.900">
    <property type="match status" value="1"/>
</dbReference>
<organism evidence="1 2">
    <name type="scientific">Euroglyphus maynei</name>
    <name type="common">Mayne's house dust mite</name>
    <dbReference type="NCBI Taxonomy" id="6958"/>
    <lineage>
        <taxon>Eukaryota</taxon>
        <taxon>Metazoa</taxon>
        <taxon>Ecdysozoa</taxon>
        <taxon>Arthropoda</taxon>
        <taxon>Chelicerata</taxon>
        <taxon>Arachnida</taxon>
        <taxon>Acari</taxon>
        <taxon>Acariformes</taxon>
        <taxon>Sarcoptiformes</taxon>
        <taxon>Astigmata</taxon>
        <taxon>Psoroptidia</taxon>
        <taxon>Analgoidea</taxon>
        <taxon>Pyroglyphidae</taxon>
        <taxon>Pyroglyphinae</taxon>
        <taxon>Euroglyphus</taxon>
    </lineage>
</organism>
<dbReference type="InterPro" id="IPR037213">
    <property type="entry name" value="Run_dom_sf"/>
</dbReference>
<name>A0A1Y3AS48_EURMA</name>
<accession>A0A1Y3AS48</accession>
<proteinExistence type="predicted"/>
<evidence type="ECO:0008006" key="3">
    <source>
        <dbReference type="Google" id="ProtNLM"/>
    </source>
</evidence>